<sequence length="294" mass="33827">MNCNQFCTLEQLRAWVECSPLAHKCLIIYMTNDLDQIINGFESVRKTARNWDEEMQRPLLVAVCMLFLIHGPVEPQKNMRSLIFRVLGLMDTKDPMSVHGHVEYLLDELHKVGADMETNQLYLALGLVRANVRGLPLGVCLLWSVIGQILSLDITMHRYREFKELAQTLGPVARFSLSEMDANQLSELNLLLETVNRVLELVMLTNNEELKQAGYPDHFFQMRRIDVESMLNWATTILYQIHINGRWFAQVGAQVTTMVSILNRIKVEIPELIEVVEQPKILQVTVDTYSDLED</sequence>
<keyword evidence="1" id="KW-1185">Reference proteome</keyword>
<evidence type="ECO:0000313" key="1">
    <source>
        <dbReference type="Proteomes" id="UP000504633"/>
    </source>
</evidence>
<gene>
    <name evidence="2" type="primary">LOC111593454</name>
</gene>
<dbReference type="GeneID" id="111593454"/>
<evidence type="ECO:0000313" key="2">
    <source>
        <dbReference type="RefSeq" id="XP_023162020.1"/>
    </source>
</evidence>
<reference evidence="2" key="1">
    <citation type="submission" date="2025-08" db="UniProtKB">
        <authorList>
            <consortium name="RefSeq"/>
        </authorList>
    </citation>
    <scope>IDENTIFICATION</scope>
    <source>
        <strain evidence="2">15085-1641.00</strain>
        <tissue evidence="2">Whole body</tissue>
    </source>
</reference>
<name>A0A6J1LCF3_DROHY</name>
<dbReference type="OMA" id="WAGNVIC"/>
<protein>
    <submittedName>
        <fullName evidence="2">Uncharacterized protein LOC111593454</fullName>
    </submittedName>
</protein>
<dbReference type="OrthoDB" id="7848994at2759"/>
<proteinExistence type="predicted"/>
<dbReference type="KEGG" id="dhe:111593454"/>
<dbReference type="RefSeq" id="XP_023162020.1">
    <property type="nucleotide sequence ID" value="XM_023306252.2"/>
</dbReference>
<dbReference type="Proteomes" id="UP000504633">
    <property type="component" value="Unplaced"/>
</dbReference>
<dbReference type="AlphaFoldDB" id="A0A6J1LCF3"/>
<accession>A0A6J1LCF3</accession>
<organism evidence="1 2">
    <name type="scientific">Drosophila hydei</name>
    <name type="common">Fruit fly</name>
    <dbReference type="NCBI Taxonomy" id="7224"/>
    <lineage>
        <taxon>Eukaryota</taxon>
        <taxon>Metazoa</taxon>
        <taxon>Ecdysozoa</taxon>
        <taxon>Arthropoda</taxon>
        <taxon>Hexapoda</taxon>
        <taxon>Insecta</taxon>
        <taxon>Pterygota</taxon>
        <taxon>Neoptera</taxon>
        <taxon>Endopterygota</taxon>
        <taxon>Diptera</taxon>
        <taxon>Brachycera</taxon>
        <taxon>Muscomorpha</taxon>
        <taxon>Ephydroidea</taxon>
        <taxon>Drosophilidae</taxon>
        <taxon>Drosophila</taxon>
    </lineage>
</organism>